<evidence type="ECO:0000313" key="1">
    <source>
        <dbReference type="EMBL" id="CAA7397125.1"/>
    </source>
</evidence>
<accession>A0A7I8KJE6</accession>
<gene>
    <name evidence="1" type="ORF">SI8410_06007790</name>
</gene>
<evidence type="ECO:0000313" key="2">
    <source>
        <dbReference type="Proteomes" id="UP000663760"/>
    </source>
</evidence>
<organism evidence="1 2">
    <name type="scientific">Spirodela intermedia</name>
    <name type="common">Intermediate duckweed</name>
    <dbReference type="NCBI Taxonomy" id="51605"/>
    <lineage>
        <taxon>Eukaryota</taxon>
        <taxon>Viridiplantae</taxon>
        <taxon>Streptophyta</taxon>
        <taxon>Embryophyta</taxon>
        <taxon>Tracheophyta</taxon>
        <taxon>Spermatophyta</taxon>
        <taxon>Magnoliopsida</taxon>
        <taxon>Liliopsida</taxon>
        <taxon>Araceae</taxon>
        <taxon>Lemnoideae</taxon>
        <taxon>Spirodela</taxon>
    </lineage>
</organism>
<sequence length="100" mass="11239">MAGCHLRFPQNVFGEQFLKCSQEELQEKLPSIISVQMGWSSVKLVSVMVMAGNKSDETRRWRRGPSSCPSQRKDVHIRLIVCKTVSSTSWTAKSANDIPT</sequence>
<name>A0A7I8KJE6_SPIIN</name>
<proteinExistence type="predicted"/>
<keyword evidence="2" id="KW-1185">Reference proteome</keyword>
<dbReference type="Proteomes" id="UP000663760">
    <property type="component" value="Chromosome 6"/>
</dbReference>
<protein>
    <submittedName>
        <fullName evidence="1">Uncharacterized protein</fullName>
    </submittedName>
</protein>
<reference evidence="1" key="1">
    <citation type="submission" date="2020-02" db="EMBL/GenBank/DDBJ databases">
        <authorList>
            <person name="Scholz U."/>
            <person name="Mascher M."/>
            <person name="Fiebig A."/>
        </authorList>
    </citation>
    <scope>NUCLEOTIDE SEQUENCE</scope>
</reference>
<dbReference type="EMBL" id="LR746269">
    <property type="protein sequence ID" value="CAA7397125.1"/>
    <property type="molecule type" value="Genomic_DNA"/>
</dbReference>
<dbReference type="AlphaFoldDB" id="A0A7I8KJE6"/>